<dbReference type="SUPFAM" id="SSF51735">
    <property type="entry name" value="NAD(P)-binding Rossmann-fold domains"/>
    <property type="match status" value="1"/>
</dbReference>
<accession>A0A933SD79</accession>
<evidence type="ECO:0000259" key="7">
    <source>
        <dbReference type="Pfam" id="PF00107"/>
    </source>
</evidence>
<gene>
    <name evidence="9" type="primary">had</name>
    <name evidence="9" type="ORF">HZA61_07090</name>
</gene>
<dbReference type="Pfam" id="PF00107">
    <property type="entry name" value="ADH_zinc_N"/>
    <property type="match status" value="1"/>
</dbReference>
<name>A0A933SD79_UNCEI</name>
<proteinExistence type="inferred from homology"/>
<dbReference type="AlphaFoldDB" id="A0A933SD79"/>
<dbReference type="PANTHER" id="PTHR42940:SF8">
    <property type="entry name" value="VACUOLAR PROTEIN SORTING-ASSOCIATED PROTEIN 11"/>
    <property type="match status" value="1"/>
</dbReference>
<dbReference type="InterPro" id="IPR002328">
    <property type="entry name" value="ADH_Zn_CS"/>
</dbReference>
<dbReference type="CDD" id="cd08254">
    <property type="entry name" value="hydroxyacyl_CoA_DH"/>
    <property type="match status" value="1"/>
</dbReference>
<keyword evidence="3 6" id="KW-0479">Metal-binding</keyword>
<dbReference type="Proteomes" id="UP000696931">
    <property type="component" value="Unassembled WGS sequence"/>
</dbReference>
<dbReference type="SUPFAM" id="SSF50129">
    <property type="entry name" value="GroES-like"/>
    <property type="match status" value="1"/>
</dbReference>
<dbReference type="InterPro" id="IPR011032">
    <property type="entry name" value="GroES-like_sf"/>
</dbReference>
<evidence type="ECO:0000256" key="4">
    <source>
        <dbReference type="ARBA" id="ARBA00022833"/>
    </source>
</evidence>
<dbReference type="GO" id="GO:0016491">
    <property type="term" value="F:oxidoreductase activity"/>
    <property type="evidence" value="ECO:0007669"/>
    <property type="project" value="UniProtKB-KW"/>
</dbReference>
<protein>
    <submittedName>
        <fullName evidence="9">6-hydroxycyclohex-1-ene-1-carbonyl-CoA dehydrogenase</fullName>
        <ecNumber evidence="9">1.1.1.368</ecNumber>
    </submittedName>
</protein>
<evidence type="ECO:0000256" key="6">
    <source>
        <dbReference type="RuleBase" id="RU361277"/>
    </source>
</evidence>
<dbReference type="PANTHER" id="PTHR42940">
    <property type="entry name" value="ALCOHOL DEHYDROGENASE 1-RELATED"/>
    <property type="match status" value="1"/>
</dbReference>
<dbReference type="Pfam" id="PF08240">
    <property type="entry name" value="ADH_N"/>
    <property type="match status" value="1"/>
</dbReference>
<dbReference type="EC" id="1.1.1.368" evidence="9"/>
<evidence type="ECO:0000256" key="5">
    <source>
        <dbReference type="ARBA" id="ARBA00023002"/>
    </source>
</evidence>
<reference evidence="9" key="1">
    <citation type="submission" date="2020-07" db="EMBL/GenBank/DDBJ databases">
        <title>Huge and variable diversity of episymbiotic CPR bacteria and DPANN archaea in groundwater ecosystems.</title>
        <authorList>
            <person name="He C.Y."/>
            <person name="Keren R."/>
            <person name="Whittaker M."/>
            <person name="Farag I.F."/>
            <person name="Doudna J."/>
            <person name="Cate J.H.D."/>
            <person name="Banfield J.F."/>
        </authorList>
    </citation>
    <scope>NUCLEOTIDE SEQUENCE</scope>
    <source>
        <strain evidence="9">NC_groundwater_1813_Pr3_B-0.1um_71_17</strain>
    </source>
</reference>
<evidence type="ECO:0000256" key="2">
    <source>
        <dbReference type="ARBA" id="ARBA00008072"/>
    </source>
</evidence>
<comment type="cofactor">
    <cofactor evidence="1 6">
        <name>Zn(2+)</name>
        <dbReference type="ChEBI" id="CHEBI:29105"/>
    </cofactor>
</comment>
<dbReference type="InterPro" id="IPR013149">
    <property type="entry name" value="ADH-like_C"/>
</dbReference>
<evidence type="ECO:0000256" key="3">
    <source>
        <dbReference type="ARBA" id="ARBA00022723"/>
    </source>
</evidence>
<dbReference type="InterPro" id="IPR036291">
    <property type="entry name" value="NAD(P)-bd_dom_sf"/>
</dbReference>
<evidence type="ECO:0000256" key="1">
    <source>
        <dbReference type="ARBA" id="ARBA00001947"/>
    </source>
</evidence>
<feature type="domain" description="Alcohol dehydrogenase-like N-terminal" evidence="8">
    <location>
        <begin position="24"/>
        <end position="133"/>
    </location>
</feature>
<dbReference type="EMBL" id="JACRIW010000047">
    <property type="protein sequence ID" value="MBI5169236.1"/>
    <property type="molecule type" value="Genomic_DNA"/>
</dbReference>
<comment type="similarity">
    <text evidence="2 6">Belongs to the zinc-containing alcohol dehydrogenase family.</text>
</comment>
<dbReference type="NCBIfam" id="TIGR03201">
    <property type="entry name" value="dearomat_had"/>
    <property type="match status" value="1"/>
</dbReference>
<comment type="caution">
    <text evidence="9">The sequence shown here is derived from an EMBL/GenBank/DDBJ whole genome shotgun (WGS) entry which is preliminary data.</text>
</comment>
<keyword evidence="5 9" id="KW-0560">Oxidoreductase</keyword>
<dbReference type="InterPro" id="IPR013154">
    <property type="entry name" value="ADH-like_N"/>
</dbReference>
<dbReference type="GO" id="GO:0008270">
    <property type="term" value="F:zinc ion binding"/>
    <property type="evidence" value="ECO:0007669"/>
    <property type="project" value="InterPro"/>
</dbReference>
<dbReference type="PROSITE" id="PS00059">
    <property type="entry name" value="ADH_ZINC"/>
    <property type="match status" value="1"/>
</dbReference>
<organism evidence="9 10">
    <name type="scientific">Eiseniibacteriota bacterium</name>
    <dbReference type="NCBI Taxonomy" id="2212470"/>
    <lineage>
        <taxon>Bacteria</taxon>
        <taxon>Candidatus Eiseniibacteriota</taxon>
    </lineage>
</organism>
<dbReference type="InterPro" id="IPR017614">
    <property type="entry name" value="Dearomat_deydrogenase"/>
</dbReference>
<dbReference type="Gene3D" id="3.40.50.720">
    <property type="entry name" value="NAD(P)-binding Rossmann-like Domain"/>
    <property type="match status" value="1"/>
</dbReference>
<dbReference type="Gene3D" id="3.90.180.10">
    <property type="entry name" value="Medium-chain alcohol dehydrogenases, catalytic domain"/>
    <property type="match status" value="1"/>
</dbReference>
<evidence type="ECO:0000313" key="9">
    <source>
        <dbReference type="EMBL" id="MBI5169236.1"/>
    </source>
</evidence>
<evidence type="ECO:0000259" key="8">
    <source>
        <dbReference type="Pfam" id="PF08240"/>
    </source>
</evidence>
<keyword evidence="4 6" id="KW-0862">Zinc</keyword>
<sequence>MKAVRLNAVGSPLTLEDLPDPVPGPGEVRVRVAGCGVCHTDIGFWRDGVPTRRPLPLTLGHEVSGTVDAAGEGAAEWLGREVIVPAVISCGACDLCREGRGNACRAQLMPGNDMDGGFADFIVVPARGLCHVRDRGGYALSELSVVADAVTTPYQAVVRSGLAAGELAIVIGVGGVGGYAVQIASAMGAKVVAIDVDDAKLALIAQHGAHATFNSRATDFKTLKKEIGAKAKEWGCPSHGAKVFECSGSTPGQETAYGLLGHAGTLMVVGFTLGKIEVRLSNLMAFDATVQGTWGCRPELYPDALAMVTSGRVTLKPFIERHPLNDGPEVVRRVADHEIHRRAILEPASR</sequence>
<feature type="domain" description="Alcohol dehydrogenase-like C-terminal" evidence="7">
    <location>
        <begin position="175"/>
        <end position="309"/>
    </location>
</feature>
<evidence type="ECO:0000313" key="10">
    <source>
        <dbReference type="Proteomes" id="UP000696931"/>
    </source>
</evidence>